<evidence type="ECO:0000313" key="1">
    <source>
        <dbReference type="EMBL" id="CAB4932406.1"/>
    </source>
</evidence>
<name>A0A6J7INX9_9ZZZZ</name>
<organism evidence="1">
    <name type="scientific">freshwater metagenome</name>
    <dbReference type="NCBI Taxonomy" id="449393"/>
    <lineage>
        <taxon>unclassified sequences</taxon>
        <taxon>metagenomes</taxon>
        <taxon>ecological metagenomes</taxon>
    </lineage>
</organism>
<dbReference type="AlphaFoldDB" id="A0A6J7INX9"/>
<accession>A0A6J7INX9</accession>
<sequence length="96" mass="10474">MLAEPPITMAATRLIEVAKTSVSGEVYCTTARYMKPDSPPRADAIVNASTLVRYGETPIDSATASFSLTIAKDRPMRPRTRLRTRRKAISAMTATT</sequence>
<reference evidence="1" key="1">
    <citation type="submission" date="2020-05" db="EMBL/GenBank/DDBJ databases">
        <authorList>
            <person name="Chiriac C."/>
            <person name="Salcher M."/>
            <person name="Ghai R."/>
            <person name="Kavagutti S V."/>
        </authorList>
    </citation>
    <scope>NUCLEOTIDE SEQUENCE</scope>
</reference>
<proteinExistence type="predicted"/>
<dbReference type="EMBL" id="CAFBMQ010000392">
    <property type="protein sequence ID" value="CAB4932406.1"/>
    <property type="molecule type" value="Genomic_DNA"/>
</dbReference>
<protein>
    <submittedName>
        <fullName evidence="1">Unannotated protein</fullName>
    </submittedName>
</protein>
<gene>
    <name evidence="1" type="ORF">UFOPK3609_02004</name>
</gene>